<dbReference type="PANTHER" id="PTHR11113">
    <property type="entry name" value="N-ACETYLGLUCOSAMINE-6-PHOSPHATE DEACETYLASE"/>
    <property type="match status" value="1"/>
</dbReference>
<protein>
    <recommendedName>
        <fullName evidence="2">adenine deaminase</fullName>
        <ecNumber evidence="2">3.5.4.2</ecNumber>
    </recommendedName>
</protein>
<dbReference type="HAMAP" id="MF_01518">
    <property type="entry name" value="Adenine_deamin"/>
    <property type="match status" value="1"/>
</dbReference>
<dbReference type="NCBIfam" id="TIGR01178">
    <property type="entry name" value="ade"/>
    <property type="match status" value="1"/>
</dbReference>
<dbReference type="EC" id="3.5.4.2" evidence="2"/>
<evidence type="ECO:0000256" key="5">
    <source>
        <dbReference type="ARBA" id="ARBA00047720"/>
    </source>
</evidence>
<dbReference type="InterPro" id="IPR026912">
    <property type="entry name" value="Adenine_deam_C"/>
</dbReference>
<evidence type="ECO:0000256" key="3">
    <source>
        <dbReference type="ARBA" id="ARBA00022801"/>
    </source>
</evidence>
<keyword evidence="4" id="KW-0464">Manganese</keyword>
<evidence type="ECO:0000256" key="1">
    <source>
        <dbReference type="ARBA" id="ARBA00006773"/>
    </source>
</evidence>
<reference evidence="8" key="1">
    <citation type="submission" date="2019-08" db="EMBL/GenBank/DDBJ databases">
        <authorList>
            <person name="Kucharzyk K."/>
            <person name="Murdoch R.W."/>
            <person name="Higgins S."/>
            <person name="Loffler F."/>
        </authorList>
    </citation>
    <scope>NUCLEOTIDE SEQUENCE</scope>
</reference>
<evidence type="ECO:0000256" key="2">
    <source>
        <dbReference type="ARBA" id="ARBA00012782"/>
    </source>
</evidence>
<feature type="domain" description="Amidohydrolase-related" evidence="6">
    <location>
        <begin position="70"/>
        <end position="353"/>
    </location>
</feature>
<gene>
    <name evidence="8" type="primary">ade_15</name>
    <name evidence="8" type="ORF">SDC9_70476</name>
</gene>
<evidence type="ECO:0000256" key="4">
    <source>
        <dbReference type="ARBA" id="ARBA00023211"/>
    </source>
</evidence>
<feature type="domain" description="Adenine deaminase C-terminal" evidence="7">
    <location>
        <begin position="404"/>
        <end position="572"/>
    </location>
</feature>
<dbReference type="SUPFAM" id="SSF51556">
    <property type="entry name" value="Metallo-dependent hydrolases"/>
    <property type="match status" value="1"/>
</dbReference>
<dbReference type="Gene3D" id="3.20.20.140">
    <property type="entry name" value="Metal-dependent hydrolases"/>
    <property type="match status" value="1"/>
</dbReference>
<sequence length="581" mass="62917">MDSLDMLKEVIAAASLRKEAQLCITNAHVLDVYNKEWFEADVLVSEGRFTGYAKPGKGRAQTIVDAKGRYMVPGFIDSHVHIESSHATPQQFSNLVVPCGTTTVIADPHEICNVCGLDGLSYMLDASEKTALQAFFVVPSCVPATTFEHSGAVMLAPDLVKPLQHERVLGLGEMMDYPAVISGSSLVLDKLWEAKKAKKIIDGHSPAIHGSDLDAYCAAGIRTDHECETAQELQQRVRRGMYVMLREGSACNNVLALLGGVNGRNNRRCIFCTDDRQPMSILSEGHINNNVRLAVAAGLDPIEAICMATINSCDCYHLGDRGAIAPGLRADFSLCNNLTEFAMHQVYIGGRLVAEDGAMLVNDESHPDQRVLGRMDVKDFTQERLRLKLSDSHVRVIDIVPGGVVTEAGEAVVTVEDGVWVHDPAQDIVKLAVIERHKGTGNVAVALLRGYGLKGGAMATSVAHDSHNIIVAGDNDEDMSLCVSHLIESGGGMVIAKHGSVLAFFAQPVAGLISMEDGPAIARNLENLHHIATKELHVSNKVDPFMTLCFMSLPVIPAYKLTDMGLFDVRSFSFVQLELNK</sequence>
<dbReference type="InterPro" id="IPR006679">
    <property type="entry name" value="Adenine_deam"/>
</dbReference>
<evidence type="ECO:0000313" key="8">
    <source>
        <dbReference type="EMBL" id="MPM23999.1"/>
    </source>
</evidence>
<comment type="caution">
    <text evidence="8">The sequence shown here is derived from an EMBL/GenBank/DDBJ whole genome shotgun (WGS) entry which is preliminary data.</text>
</comment>
<dbReference type="PANTHER" id="PTHR11113:SF2">
    <property type="entry name" value="ADENINE DEAMINASE"/>
    <property type="match status" value="1"/>
</dbReference>
<dbReference type="InterPro" id="IPR006680">
    <property type="entry name" value="Amidohydro-rel"/>
</dbReference>
<comment type="catalytic activity">
    <reaction evidence="5">
        <text>adenine + H2O + H(+) = hypoxanthine + NH4(+)</text>
        <dbReference type="Rhea" id="RHEA:23688"/>
        <dbReference type="ChEBI" id="CHEBI:15377"/>
        <dbReference type="ChEBI" id="CHEBI:15378"/>
        <dbReference type="ChEBI" id="CHEBI:16708"/>
        <dbReference type="ChEBI" id="CHEBI:17368"/>
        <dbReference type="ChEBI" id="CHEBI:28938"/>
        <dbReference type="EC" id="3.5.4.2"/>
    </reaction>
</comment>
<name>A0A644Y6R0_9ZZZZ</name>
<keyword evidence="3 8" id="KW-0378">Hydrolase</keyword>
<evidence type="ECO:0000259" key="6">
    <source>
        <dbReference type="Pfam" id="PF01979"/>
    </source>
</evidence>
<dbReference type="Pfam" id="PF13382">
    <property type="entry name" value="Adenine_deam_C"/>
    <property type="match status" value="1"/>
</dbReference>
<proteinExistence type="inferred from homology"/>
<organism evidence="8">
    <name type="scientific">bioreactor metagenome</name>
    <dbReference type="NCBI Taxonomy" id="1076179"/>
    <lineage>
        <taxon>unclassified sequences</taxon>
        <taxon>metagenomes</taxon>
        <taxon>ecological metagenomes</taxon>
    </lineage>
</organism>
<dbReference type="InterPro" id="IPR032466">
    <property type="entry name" value="Metal_Hydrolase"/>
</dbReference>
<comment type="similarity">
    <text evidence="1">Belongs to the metallo-dependent hydrolases superfamily. Adenine deaminase family.</text>
</comment>
<dbReference type="Gene3D" id="2.30.40.10">
    <property type="entry name" value="Urease, subunit C, domain 1"/>
    <property type="match status" value="1"/>
</dbReference>
<dbReference type="GO" id="GO:0006146">
    <property type="term" value="P:adenine catabolic process"/>
    <property type="evidence" value="ECO:0007669"/>
    <property type="project" value="InterPro"/>
</dbReference>
<dbReference type="SUPFAM" id="SSF51338">
    <property type="entry name" value="Composite domain of metallo-dependent hydrolases"/>
    <property type="match status" value="1"/>
</dbReference>
<accession>A0A644Y6R0</accession>
<dbReference type="EMBL" id="VSSQ01004161">
    <property type="protein sequence ID" value="MPM23999.1"/>
    <property type="molecule type" value="Genomic_DNA"/>
</dbReference>
<dbReference type="GO" id="GO:0000034">
    <property type="term" value="F:adenine deaminase activity"/>
    <property type="evidence" value="ECO:0007669"/>
    <property type="project" value="UniProtKB-EC"/>
</dbReference>
<dbReference type="CDD" id="cd01295">
    <property type="entry name" value="AdeC"/>
    <property type="match status" value="1"/>
</dbReference>
<evidence type="ECO:0000259" key="7">
    <source>
        <dbReference type="Pfam" id="PF13382"/>
    </source>
</evidence>
<dbReference type="Pfam" id="PF01979">
    <property type="entry name" value="Amidohydro_1"/>
    <property type="match status" value="1"/>
</dbReference>
<dbReference type="InterPro" id="IPR011059">
    <property type="entry name" value="Metal-dep_hydrolase_composite"/>
</dbReference>
<dbReference type="AlphaFoldDB" id="A0A644Y6R0"/>